<comment type="caution">
    <text evidence="2">The sequence shown here is derived from an EMBL/GenBank/DDBJ whole genome shotgun (WGS) entry which is preliminary data.</text>
</comment>
<feature type="transmembrane region" description="Helical" evidence="1">
    <location>
        <begin position="152"/>
        <end position="173"/>
    </location>
</feature>
<keyword evidence="1" id="KW-0812">Transmembrane</keyword>
<evidence type="ECO:0000313" key="3">
    <source>
        <dbReference type="Proteomes" id="UP000217065"/>
    </source>
</evidence>
<proteinExistence type="predicted"/>
<keyword evidence="1" id="KW-1133">Transmembrane helix</keyword>
<accession>A0A264W6H2</accession>
<keyword evidence="3" id="KW-1185">Reference proteome</keyword>
<gene>
    <name evidence="2" type="ORF">CF394_04905</name>
</gene>
<protein>
    <recommendedName>
        <fullName evidence="4">2TM domain-containing protein</fullName>
    </recommendedName>
</protein>
<dbReference type="OrthoDB" id="2082317at2"/>
<feature type="transmembrane region" description="Helical" evidence="1">
    <location>
        <begin position="123"/>
        <end position="140"/>
    </location>
</feature>
<evidence type="ECO:0000313" key="2">
    <source>
        <dbReference type="EMBL" id="OZS78627.1"/>
    </source>
</evidence>
<dbReference type="AlphaFoldDB" id="A0A264W6H2"/>
<name>A0A264W6H2_9BACL</name>
<feature type="transmembrane region" description="Helical" evidence="1">
    <location>
        <begin position="61"/>
        <end position="80"/>
    </location>
</feature>
<dbReference type="RefSeq" id="WP_094942125.1">
    <property type="nucleotide sequence ID" value="NZ_NOKQ01000189.1"/>
</dbReference>
<reference evidence="2 3" key="1">
    <citation type="submission" date="2017-07" db="EMBL/GenBank/DDBJ databases">
        <title>Tetzosporium hominis gen.nov. sp.nov.</title>
        <authorList>
            <person name="Tetz G."/>
            <person name="Tetz V."/>
        </authorList>
    </citation>
    <scope>NUCLEOTIDE SEQUENCE [LARGE SCALE GENOMIC DNA]</scope>
    <source>
        <strain evidence="2 3">VT-49</strain>
    </source>
</reference>
<sequence length="183" mass="20487">MNWIAWTIILCEIGFWVLIGLGLVTRYMLKKKRLGLILLAMTPVVDLILLIVTATDLYRGATATIPHALAAVYIGISLAFGKSMIEWADKAFQFYVLKEGDRPAKYTGLSHSKNYLKGWGRHALAYLIGAGLLFGTILFIDDTSRTEALGNVLRIWTLVLGVDLLITISYFIWPRKARKNNAI</sequence>
<organism evidence="2 3">
    <name type="scientific">Tetzosporium hominis</name>
    <dbReference type="NCBI Taxonomy" id="2020506"/>
    <lineage>
        <taxon>Bacteria</taxon>
        <taxon>Bacillati</taxon>
        <taxon>Bacillota</taxon>
        <taxon>Bacilli</taxon>
        <taxon>Bacillales</taxon>
        <taxon>Caryophanaceae</taxon>
        <taxon>Tetzosporium</taxon>
    </lineage>
</organism>
<keyword evidence="1" id="KW-0472">Membrane</keyword>
<dbReference type="Proteomes" id="UP000217065">
    <property type="component" value="Unassembled WGS sequence"/>
</dbReference>
<evidence type="ECO:0008006" key="4">
    <source>
        <dbReference type="Google" id="ProtNLM"/>
    </source>
</evidence>
<evidence type="ECO:0000256" key="1">
    <source>
        <dbReference type="SAM" id="Phobius"/>
    </source>
</evidence>
<feature type="transmembrane region" description="Helical" evidence="1">
    <location>
        <begin position="6"/>
        <end position="24"/>
    </location>
</feature>
<dbReference type="EMBL" id="NOKQ01000189">
    <property type="protein sequence ID" value="OZS78627.1"/>
    <property type="molecule type" value="Genomic_DNA"/>
</dbReference>
<feature type="transmembrane region" description="Helical" evidence="1">
    <location>
        <begin position="36"/>
        <end position="55"/>
    </location>
</feature>